<evidence type="ECO:0000313" key="3">
    <source>
        <dbReference type="Proteomes" id="UP000011135"/>
    </source>
</evidence>
<dbReference type="InterPro" id="IPR036388">
    <property type="entry name" value="WH-like_DNA-bd_sf"/>
</dbReference>
<dbReference type="GO" id="GO:0003700">
    <property type="term" value="F:DNA-binding transcription factor activity"/>
    <property type="evidence" value="ECO:0007669"/>
    <property type="project" value="InterPro"/>
</dbReference>
<keyword evidence="3" id="KW-1185">Reference proteome</keyword>
<dbReference type="SUPFAM" id="SSF46785">
    <property type="entry name" value="Winged helix' DNA-binding domain"/>
    <property type="match status" value="1"/>
</dbReference>
<dbReference type="AlphaFoldDB" id="L8JV36"/>
<dbReference type="Pfam" id="PF01047">
    <property type="entry name" value="MarR"/>
    <property type="match status" value="1"/>
</dbReference>
<dbReference type="EMBL" id="AMZN01000045">
    <property type="protein sequence ID" value="ELR71127.1"/>
    <property type="molecule type" value="Genomic_DNA"/>
</dbReference>
<gene>
    <name evidence="2" type="ORF">C900_03091</name>
</gene>
<dbReference type="PANTHER" id="PTHR33164:SF106">
    <property type="entry name" value="TRANSCRIPTIONAL REGULATORY PROTEIN"/>
    <property type="match status" value="1"/>
</dbReference>
<feature type="domain" description="HTH marR-type" evidence="1">
    <location>
        <begin position="1"/>
        <end position="90"/>
    </location>
</feature>
<dbReference type="PROSITE" id="PS50995">
    <property type="entry name" value="HTH_MARR_2"/>
    <property type="match status" value="1"/>
</dbReference>
<dbReference type="PATRIC" id="fig|1237149.3.peg.2849"/>
<organism evidence="2 3">
    <name type="scientific">Fulvivirga imtechensis AK7</name>
    <dbReference type="NCBI Taxonomy" id="1237149"/>
    <lineage>
        <taxon>Bacteria</taxon>
        <taxon>Pseudomonadati</taxon>
        <taxon>Bacteroidota</taxon>
        <taxon>Cytophagia</taxon>
        <taxon>Cytophagales</taxon>
        <taxon>Fulvivirgaceae</taxon>
        <taxon>Fulvivirga</taxon>
    </lineage>
</organism>
<accession>L8JV36</accession>
<dbReference type="Gene3D" id="1.10.10.10">
    <property type="entry name" value="Winged helix-like DNA-binding domain superfamily/Winged helix DNA-binding domain"/>
    <property type="match status" value="1"/>
</dbReference>
<dbReference type="PANTHER" id="PTHR33164">
    <property type="entry name" value="TRANSCRIPTIONAL REGULATOR, MARR FAMILY"/>
    <property type="match status" value="1"/>
</dbReference>
<evidence type="ECO:0000259" key="1">
    <source>
        <dbReference type="PROSITE" id="PS50995"/>
    </source>
</evidence>
<evidence type="ECO:0000313" key="2">
    <source>
        <dbReference type="EMBL" id="ELR71127.1"/>
    </source>
</evidence>
<dbReference type="eggNOG" id="COG1846">
    <property type="taxonomic scope" value="Bacteria"/>
</dbReference>
<dbReference type="Proteomes" id="UP000011135">
    <property type="component" value="Unassembled WGS sequence"/>
</dbReference>
<comment type="caution">
    <text evidence="2">The sequence shown here is derived from an EMBL/GenBank/DDBJ whole genome shotgun (WGS) entry which is preliminary data.</text>
</comment>
<dbReference type="InterPro" id="IPR039422">
    <property type="entry name" value="MarR/SlyA-like"/>
</dbReference>
<dbReference type="SMART" id="SM00347">
    <property type="entry name" value="HTH_MARR"/>
    <property type="match status" value="1"/>
</dbReference>
<reference evidence="2 3" key="1">
    <citation type="submission" date="2012-12" db="EMBL/GenBank/DDBJ databases">
        <title>Genome assembly of Fulvivirga imtechensis AK7.</title>
        <authorList>
            <person name="Nupur N."/>
            <person name="Khatri I."/>
            <person name="Kumar R."/>
            <person name="Subramanian S."/>
            <person name="Pinnaka A."/>
        </authorList>
    </citation>
    <scope>NUCLEOTIDE SEQUENCE [LARGE SCALE GENOMIC DNA]</scope>
    <source>
        <strain evidence="2 3">AK7</strain>
    </source>
</reference>
<name>L8JV36_9BACT</name>
<proteinExistence type="predicted"/>
<dbReference type="InterPro" id="IPR000835">
    <property type="entry name" value="HTH_MarR-typ"/>
</dbReference>
<dbReference type="PRINTS" id="PR00598">
    <property type="entry name" value="HTHMARR"/>
</dbReference>
<dbReference type="InterPro" id="IPR036390">
    <property type="entry name" value="WH_DNA-bd_sf"/>
</dbReference>
<dbReference type="STRING" id="1237149.C900_03091"/>
<dbReference type="GO" id="GO:0006950">
    <property type="term" value="P:response to stress"/>
    <property type="evidence" value="ECO:0007669"/>
    <property type="project" value="TreeGrafter"/>
</dbReference>
<sequence>MTAGELAEHTGLTTGAITGVIDRLEKTGFVKRDRDPDDRRKVVIVPDQQKAQKVFGPVFGRLIDQMTVLYDQFSPEELDTICSYMEKTTVLIKELVQELGSNNKK</sequence>
<protein>
    <submittedName>
        <fullName evidence="2">Transcriptional regulatory protein</fullName>
    </submittedName>
</protein>